<name>A0ABS8KZD8_9HYPH</name>
<keyword evidence="5 7" id="KW-1133">Transmembrane helix</keyword>
<keyword evidence="3" id="KW-1003">Cell membrane</keyword>
<comment type="caution">
    <text evidence="8">The sequence shown here is derived from an EMBL/GenBank/DDBJ whole genome shotgun (WGS) entry which is preliminary data.</text>
</comment>
<dbReference type="InterPro" id="IPR052518">
    <property type="entry name" value="CHR_Transporter"/>
</dbReference>
<proteinExistence type="inferred from homology"/>
<feature type="transmembrane region" description="Helical" evidence="7">
    <location>
        <begin position="71"/>
        <end position="95"/>
    </location>
</feature>
<dbReference type="RefSeq" id="WP_230552137.1">
    <property type="nucleotide sequence ID" value="NZ_JAJISD010000008.1"/>
</dbReference>
<feature type="transmembrane region" description="Helical" evidence="7">
    <location>
        <begin position="107"/>
        <end position="128"/>
    </location>
</feature>
<evidence type="ECO:0000256" key="6">
    <source>
        <dbReference type="ARBA" id="ARBA00023136"/>
    </source>
</evidence>
<evidence type="ECO:0000256" key="2">
    <source>
        <dbReference type="ARBA" id="ARBA00005262"/>
    </source>
</evidence>
<evidence type="ECO:0000256" key="4">
    <source>
        <dbReference type="ARBA" id="ARBA00022692"/>
    </source>
</evidence>
<dbReference type="EMBL" id="JAJISD010000008">
    <property type="protein sequence ID" value="MCC8430983.1"/>
    <property type="molecule type" value="Genomic_DNA"/>
</dbReference>
<comment type="subcellular location">
    <subcellularLocation>
        <location evidence="1">Cell membrane</location>
        <topology evidence="1">Multi-pass membrane protein</topology>
    </subcellularLocation>
</comment>
<evidence type="ECO:0000256" key="1">
    <source>
        <dbReference type="ARBA" id="ARBA00004651"/>
    </source>
</evidence>
<sequence>MNGVLVDLARTFAALSLVSIGGINALLPEIHRQVVAVHGWMTDTAFANAFAIANASPGPNVILVSLIGWEVAGLAGLLVATLAILIPSCTLAYFASHAIMRWSDRPAVVLLRDALVPVALGLMLASGVSMMRTVDRDIVTVVISLATAAFVYTTKRNPLWALASGAIVNVAALHLS</sequence>
<organism evidence="8 9">
    <name type="scientific">Reyranella aquatilis</name>
    <dbReference type="NCBI Taxonomy" id="2035356"/>
    <lineage>
        <taxon>Bacteria</taxon>
        <taxon>Pseudomonadati</taxon>
        <taxon>Pseudomonadota</taxon>
        <taxon>Alphaproteobacteria</taxon>
        <taxon>Hyphomicrobiales</taxon>
        <taxon>Reyranellaceae</taxon>
        <taxon>Reyranella</taxon>
    </lineage>
</organism>
<dbReference type="Pfam" id="PF02417">
    <property type="entry name" value="Chromate_transp"/>
    <property type="match status" value="1"/>
</dbReference>
<comment type="similarity">
    <text evidence="2">Belongs to the chromate ion transporter (CHR) (TC 2.A.51) family.</text>
</comment>
<keyword evidence="6 7" id="KW-0472">Membrane</keyword>
<evidence type="ECO:0000313" key="8">
    <source>
        <dbReference type="EMBL" id="MCC8430983.1"/>
    </source>
</evidence>
<accession>A0ABS8KZD8</accession>
<evidence type="ECO:0000256" key="7">
    <source>
        <dbReference type="SAM" id="Phobius"/>
    </source>
</evidence>
<evidence type="ECO:0000256" key="3">
    <source>
        <dbReference type="ARBA" id="ARBA00022475"/>
    </source>
</evidence>
<keyword evidence="4 7" id="KW-0812">Transmembrane</keyword>
<keyword evidence="9" id="KW-1185">Reference proteome</keyword>
<dbReference type="PANTHER" id="PTHR43663:SF1">
    <property type="entry name" value="CHROMATE TRANSPORTER"/>
    <property type="match status" value="1"/>
</dbReference>
<reference evidence="8 9" key="1">
    <citation type="submission" date="2021-11" db="EMBL/GenBank/DDBJ databases">
        <authorList>
            <person name="Lee D.-H."/>
            <person name="Kim S.-B."/>
        </authorList>
    </citation>
    <scope>NUCLEOTIDE SEQUENCE [LARGE SCALE GENOMIC DNA]</scope>
    <source>
        <strain evidence="8 9">KCTC 52223</strain>
    </source>
</reference>
<dbReference type="PANTHER" id="PTHR43663">
    <property type="entry name" value="CHROMATE TRANSPORT PROTEIN-RELATED"/>
    <property type="match status" value="1"/>
</dbReference>
<protein>
    <submittedName>
        <fullName evidence="8">Chromate transporter</fullName>
    </submittedName>
</protein>
<evidence type="ECO:0000256" key="5">
    <source>
        <dbReference type="ARBA" id="ARBA00022989"/>
    </source>
</evidence>
<dbReference type="InterPro" id="IPR003370">
    <property type="entry name" value="Chromate_transpt"/>
</dbReference>
<gene>
    <name evidence="8" type="ORF">LJ725_18570</name>
</gene>
<evidence type="ECO:0000313" key="9">
    <source>
        <dbReference type="Proteomes" id="UP001198862"/>
    </source>
</evidence>
<dbReference type="Proteomes" id="UP001198862">
    <property type="component" value="Unassembled WGS sequence"/>
</dbReference>